<reference evidence="4" key="1">
    <citation type="submission" date="2023-06" db="EMBL/GenBank/DDBJ databases">
        <title>Identification and characterization of horizontal gene transfer across gut microbiota members of farm animals based on homology search.</title>
        <authorList>
            <person name="Zeman M."/>
            <person name="Kubasova T."/>
            <person name="Jahodarova E."/>
            <person name="Nykrynova M."/>
            <person name="Rychlik I."/>
        </authorList>
    </citation>
    <scope>NUCLEOTIDE SEQUENCE [LARGE SCALE GENOMIC DNA]</scope>
    <source>
        <strain evidence="4">154_Feed</strain>
    </source>
</reference>
<comment type="caution">
    <text evidence="3">The sequence shown here is derived from an EMBL/GenBank/DDBJ whole genome shotgun (WGS) entry which is preliminary data.</text>
</comment>
<evidence type="ECO:0008006" key="5">
    <source>
        <dbReference type="Google" id="ProtNLM"/>
    </source>
</evidence>
<gene>
    <name evidence="3" type="ORF">QUW28_00565</name>
</gene>
<feature type="transmembrane region" description="Helical" evidence="2">
    <location>
        <begin position="108"/>
        <end position="131"/>
    </location>
</feature>
<dbReference type="EMBL" id="JAUDDZ010000001">
    <property type="protein sequence ID" value="MDM8273996.1"/>
    <property type="molecule type" value="Genomic_DNA"/>
</dbReference>
<keyword evidence="2" id="KW-0472">Membrane</keyword>
<keyword evidence="2" id="KW-1133">Transmembrane helix</keyword>
<keyword evidence="2" id="KW-0812">Transmembrane</keyword>
<evidence type="ECO:0000313" key="4">
    <source>
        <dbReference type="Proteomes" id="UP001529421"/>
    </source>
</evidence>
<reference evidence="3 4" key="2">
    <citation type="submission" date="2023-06" db="EMBL/GenBank/DDBJ databases">
        <authorList>
            <person name="Zeman M."/>
            <person name="Kubasova T."/>
            <person name="Jahodarova E."/>
            <person name="Nykrynova M."/>
            <person name="Rychlik I."/>
        </authorList>
    </citation>
    <scope>NUCLEOTIDE SEQUENCE [LARGE SCALE GENOMIC DNA]</scope>
    <source>
        <strain evidence="3 4">154_Feed</strain>
    </source>
</reference>
<protein>
    <recommendedName>
        <fullName evidence="5">Rod shape-determining protein MreD</fullName>
    </recommendedName>
</protein>
<evidence type="ECO:0000256" key="1">
    <source>
        <dbReference type="SAM" id="MobiDB-lite"/>
    </source>
</evidence>
<feature type="transmembrane region" description="Helical" evidence="2">
    <location>
        <begin position="12"/>
        <end position="28"/>
    </location>
</feature>
<evidence type="ECO:0000313" key="3">
    <source>
        <dbReference type="EMBL" id="MDM8273996.1"/>
    </source>
</evidence>
<name>A0ABT7V679_9ACTN</name>
<feature type="transmembrane region" description="Helical" evidence="2">
    <location>
        <begin position="137"/>
        <end position="157"/>
    </location>
</feature>
<dbReference type="RefSeq" id="WP_289543715.1">
    <property type="nucleotide sequence ID" value="NZ_JAUDDZ010000001.1"/>
</dbReference>
<accession>A0ABT7V679</accession>
<sequence length="182" mass="18752">MDLHESSRSQTSLAAVTVVAILLQAALAPQISLFGGTINFMLILAAVYAFSGNASRAVIAGFLCGLFYDLTASVPVGLMTLLLTIGSFVLANSSAAAIGASSQNTYRLVAVFCFAVCMVYGVALVIMGIQSDLVNSLLGHGLSTAILSALVSVPFFLASGASDSSRRGFSAKSKGSRFKGIR</sequence>
<proteinExistence type="predicted"/>
<evidence type="ECO:0000256" key="2">
    <source>
        <dbReference type="SAM" id="Phobius"/>
    </source>
</evidence>
<feature type="transmembrane region" description="Helical" evidence="2">
    <location>
        <begin position="40"/>
        <end position="68"/>
    </location>
</feature>
<organism evidence="3 4">
    <name type="scientific">Enorma phocaeensis</name>
    <dbReference type="NCBI Taxonomy" id="1871019"/>
    <lineage>
        <taxon>Bacteria</taxon>
        <taxon>Bacillati</taxon>
        <taxon>Actinomycetota</taxon>
        <taxon>Coriobacteriia</taxon>
        <taxon>Coriobacteriales</taxon>
        <taxon>Coriobacteriaceae</taxon>
        <taxon>Enorma</taxon>
    </lineage>
</organism>
<keyword evidence="4" id="KW-1185">Reference proteome</keyword>
<feature type="region of interest" description="Disordered" evidence="1">
    <location>
        <begin position="161"/>
        <end position="182"/>
    </location>
</feature>
<dbReference type="Proteomes" id="UP001529421">
    <property type="component" value="Unassembled WGS sequence"/>
</dbReference>
<feature type="transmembrane region" description="Helical" evidence="2">
    <location>
        <begin position="74"/>
        <end position="96"/>
    </location>
</feature>